<evidence type="ECO:0000313" key="23">
    <source>
        <dbReference type="EMBL" id="CAG8665708.1"/>
    </source>
</evidence>
<evidence type="ECO:0000256" key="14">
    <source>
        <dbReference type="ARBA" id="ARBA00022989"/>
    </source>
</evidence>
<evidence type="ECO:0000256" key="2">
    <source>
        <dbReference type="ARBA" id="ARBA00004479"/>
    </source>
</evidence>
<dbReference type="InterPro" id="IPR000719">
    <property type="entry name" value="Prot_kinase_dom"/>
</dbReference>
<keyword evidence="9" id="KW-0547">Nucleotide-binding</keyword>
<dbReference type="CDD" id="cd13982">
    <property type="entry name" value="STKc_IRE1"/>
    <property type="match status" value="1"/>
</dbReference>
<dbReference type="SUPFAM" id="SSF50998">
    <property type="entry name" value="Quinoprotein alcohol dehydrogenase-like"/>
    <property type="match status" value="1"/>
</dbReference>
<dbReference type="OrthoDB" id="63989at2759"/>
<dbReference type="SUPFAM" id="SSF56112">
    <property type="entry name" value="Protein kinase-like (PK-like)"/>
    <property type="match status" value="1"/>
</dbReference>
<feature type="domain" description="Protein kinase" evidence="21">
    <location>
        <begin position="614"/>
        <end position="927"/>
    </location>
</feature>
<dbReference type="GO" id="GO:0005524">
    <property type="term" value="F:ATP binding"/>
    <property type="evidence" value="ECO:0007669"/>
    <property type="project" value="UniProtKB-KW"/>
</dbReference>
<dbReference type="Proteomes" id="UP000789405">
    <property type="component" value="Unassembled WGS sequence"/>
</dbReference>
<organism evidence="23 24">
    <name type="scientific">Dentiscutata erythropus</name>
    <dbReference type="NCBI Taxonomy" id="1348616"/>
    <lineage>
        <taxon>Eukaryota</taxon>
        <taxon>Fungi</taxon>
        <taxon>Fungi incertae sedis</taxon>
        <taxon>Mucoromycota</taxon>
        <taxon>Glomeromycotina</taxon>
        <taxon>Glomeromycetes</taxon>
        <taxon>Diversisporales</taxon>
        <taxon>Gigasporaceae</taxon>
        <taxon>Dentiscutata</taxon>
    </lineage>
</organism>
<dbReference type="GO" id="GO:0004674">
    <property type="term" value="F:protein serine/threonine kinase activity"/>
    <property type="evidence" value="ECO:0007669"/>
    <property type="project" value="UniProtKB-KW"/>
</dbReference>
<dbReference type="PROSITE" id="PS00108">
    <property type="entry name" value="PROTEIN_KINASE_ST"/>
    <property type="match status" value="1"/>
</dbReference>
<sequence>MRSHGHAFIVRPFLLRILVFLSLLFIFTYAKSKLDSKELVQFTPPNFSRLVKVVNALPPKLDLSPINLVLISTLDGNLHGVDRYTGQVLWSLEGAVEGSLIKTFTRPSTKQQNVTNIVGQDEFEYDGLFDDDDNNNSRIIDDSRLTKLNGDLEEEDDPDLEITYIVEPNNDGILYMFSPKTGLQRFPQTVKQLVMNSPFRSVDGKVFIVGSKSTKFFAIDPATGKILQSFNSDNELENECPSTAYKISIYNERGKPKWNLTYTEYVPHSFDANIELMYNTSPDGHYISSTHNGEVLSTDSKNGEHNWYQQFSSPAVGIFDVLASKELSSGLHIVRQPRPSIAQYNHLPQQKPSQLSAYVGNIDGTLFVMSVENYPLTQSMPFGISGNMDDENKVPENKERCHPGSSIYPKCLVGNHMMTTHEQTVQVIDPPLKDNTTRIPMISTKPQITAQVGIFWAMTIIAVILGIIYWNKTRGNGFKFLLEYRKRFGSLFENKFMGSFKQSPQRDSLATKPGGKKDSPKKNKKRGKSTVVTKSTVVIKKLDVKDDEKMNKLPLAKGAPAKELLSIADNVSVLPAGNSGNSNLDNFVVPATTNHVASIVSNTVNGELKLNSLVVTDIILGYGSHGTIVYKGSFEGRDVAVKRLLLDFYEIAYHEVSLLQESDDHPNVIRYFCKEQCDRFLYIALELCPASLYDLIERGSTFKHAHLLVSLHPPSKILYQIVAGLHHLHSMKIVHRDIKPQNILIAPSKNKKVIKDGVSQASVRVLISDFGLCKKLDGESSSFHNTTNNIGGTIGWRAPELLSPPSLDGINNGTEEIWTSVDRLNDNSFTSSSSGSDHDNGQPRRITKSIDIFSAGCLFYYVLSGGDHPFGDRYSREINILKGVYELNKLDGMGEEGFEARDLIERMIERDPKKRPKTGTVMIHPYFWSPSKRLSFLQDASDRFEIEERDPPSPLLQRLEQGVGKVIGSDWHKRIDKVFIENLGKYRKYDGTKIRDLLRALRNKKHHYQDLPEQVKRALGQIPDGFLLYFTSRFPNLMLHVYYVIAEFENLRNESIFKHYFEIPEPLETNKEPLGCSFIINSLELLEITINKVTELKAIKELII</sequence>
<name>A0A9N9EA64_9GLOM</name>
<evidence type="ECO:0000259" key="21">
    <source>
        <dbReference type="PROSITE" id="PS50011"/>
    </source>
</evidence>
<feature type="transmembrane region" description="Helical" evidence="20">
    <location>
        <begin position="12"/>
        <end position="30"/>
    </location>
</feature>
<keyword evidence="16" id="KW-0325">Glycoprotein</keyword>
<accession>A0A9N9EA64</accession>
<protein>
    <recommendedName>
        <fullName evidence="3">non-specific serine/threonine protein kinase</fullName>
        <ecNumber evidence="3">2.7.11.1</ecNumber>
    </recommendedName>
</protein>
<dbReference type="GO" id="GO:0051082">
    <property type="term" value="F:unfolded protein binding"/>
    <property type="evidence" value="ECO:0007669"/>
    <property type="project" value="TreeGrafter"/>
</dbReference>
<dbReference type="GO" id="GO:1990604">
    <property type="term" value="C:IRE1-TRAF2-ASK1 complex"/>
    <property type="evidence" value="ECO:0007669"/>
    <property type="project" value="TreeGrafter"/>
</dbReference>
<proteinExistence type="predicted"/>
<comment type="cofactor">
    <cofactor evidence="1">
        <name>Mg(2+)</name>
        <dbReference type="ChEBI" id="CHEBI:18420"/>
    </cofactor>
</comment>
<evidence type="ECO:0000256" key="5">
    <source>
        <dbReference type="ARBA" id="ARBA00022679"/>
    </source>
</evidence>
<dbReference type="PROSITE" id="PS51392">
    <property type="entry name" value="KEN"/>
    <property type="match status" value="1"/>
</dbReference>
<dbReference type="AlphaFoldDB" id="A0A9N9EA64"/>
<dbReference type="InterPro" id="IPR015943">
    <property type="entry name" value="WD40/YVTN_repeat-like_dom_sf"/>
</dbReference>
<evidence type="ECO:0000256" key="13">
    <source>
        <dbReference type="ARBA" id="ARBA00022842"/>
    </source>
</evidence>
<keyword evidence="5" id="KW-0808">Transferase</keyword>
<keyword evidence="15 20" id="KW-0472">Membrane</keyword>
<dbReference type="GO" id="GO:0006397">
    <property type="term" value="P:mRNA processing"/>
    <property type="evidence" value="ECO:0007669"/>
    <property type="project" value="InterPro"/>
</dbReference>
<feature type="transmembrane region" description="Helical" evidence="20">
    <location>
        <begin position="448"/>
        <end position="470"/>
    </location>
</feature>
<evidence type="ECO:0000256" key="20">
    <source>
        <dbReference type="SAM" id="Phobius"/>
    </source>
</evidence>
<dbReference type="InterPro" id="IPR045133">
    <property type="entry name" value="IRE1/2-like"/>
</dbReference>
<dbReference type="CDD" id="cd10422">
    <property type="entry name" value="RNase_Ire1"/>
    <property type="match status" value="1"/>
</dbReference>
<dbReference type="GO" id="GO:0070059">
    <property type="term" value="P:intrinsic apoptotic signaling pathway in response to endoplasmic reticulum stress"/>
    <property type="evidence" value="ECO:0007669"/>
    <property type="project" value="TreeGrafter"/>
</dbReference>
<gene>
    <name evidence="23" type="ORF">DERYTH_LOCUS10948</name>
</gene>
<dbReference type="SMART" id="SM00564">
    <property type="entry name" value="PQQ"/>
    <property type="match status" value="3"/>
</dbReference>
<dbReference type="Pfam" id="PF00069">
    <property type="entry name" value="Pkinase"/>
    <property type="match status" value="1"/>
</dbReference>
<evidence type="ECO:0000256" key="6">
    <source>
        <dbReference type="ARBA" id="ARBA00022692"/>
    </source>
</evidence>
<keyword evidence="8" id="KW-0732">Signal</keyword>
<keyword evidence="14 20" id="KW-1133">Transmembrane helix</keyword>
<evidence type="ECO:0000256" key="16">
    <source>
        <dbReference type="ARBA" id="ARBA00023180"/>
    </source>
</evidence>
<keyword evidence="4" id="KW-0723">Serine/threonine-protein kinase</keyword>
<evidence type="ECO:0000259" key="22">
    <source>
        <dbReference type="PROSITE" id="PS51392"/>
    </source>
</evidence>
<dbReference type="Gene3D" id="1.10.510.10">
    <property type="entry name" value="Transferase(Phosphotransferase) domain 1"/>
    <property type="match status" value="1"/>
</dbReference>
<dbReference type="FunFam" id="1.10.510.10:FF:000572">
    <property type="entry name" value="Serine/threonine-protein kinase/endoribonuclease IRE1"/>
    <property type="match status" value="1"/>
</dbReference>
<dbReference type="SMART" id="SM00580">
    <property type="entry name" value="PUG"/>
    <property type="match status" value="1"/>
</dbReference>
<dbReference type="GO" id="GO:0046872">
    <property type="term" value="F:metal ion binding"/>
    <property type="evidence" value="ECO:0007669"/>
    <property type="project" value="UniProtKB-KW"/>
</dbReference>
<keyword evidence="24" id="KW-1185">Reference proteome</keyword>
<evidence type="ECO:0000256" key="12">
    <source>
        <dbReference type="ARBA" id="ARBA00022840"/>
    </source>
</evidence>
<evidence type="ECO:0000256" key="19">
    <source>
        <dbReference type="SAM" id="MobiDB-lite"/>
    </source>
</evidence>
<dbReference type="InterPro" id="IPR010513">
    <property type="entry name" value="KEN_dom"/>
</dbReference>
<keyword evidence="11" id="KW-0378">Hydrolase</keyword>
<dbReference type="PANTHER" id="PTHR13954">
    <property type="entry name" value="IRE1-RELATED"/>
    <property type="match status" value="1"/>
</dbReference>
<feature type="domain" description="KEN" evidence="22">
    <location>
        <begin position="930"/>
        <end position="1063"/>
    </location>
</feature>
<feature type="non-terminal residue" evidence="23">
    <location>
        <position position="1104"/>
    </location>
</feature>
<dbReference type="Pfam" id="PF06479">
    <property type="entry name" value="Ribonuc_2-5A"/>
    <property type="match status" value="1"/>
</dbReference>
<keyword evidence="13" id="KW-0460">Magnesium</keyword>
<feature type="region of interest" description="Disordered" evidence="19">
    <location>
        <begin position="502"/>
        <end position="531"/>
    </location>
</feature>
<dbReference type="Gene3D" id="2.130.10.10">
    <property type="entry name" value="YVTN repeat-like/Quinoprotein amine dehydrogenase"/>
    <property type="match status" value="1"/>
</dbReference>
<dbReference type="EMBL" id="CAJVPY010006596">
    <property type="protein sequence ID" value="CAG8665708.1"/>
    <property type="molecule type" value="Genomic_DNA"/>
</dbReference>
<evidence type="ECO:0000256" key="1">
    <source>
        <dbReference type="ARBA" id="ARBA00001946"/>
    </source>
</evidence>
<keyword evidence="10" id="KW-0418">Kinase</keyword>
<dbReference type="GO" id="GO:0004521">
    <property type="term" value="F:RNA endonuclease activity"/>
    <property type="evidence" value="ECO:0007669"/>
    <property type="project" value="InterPro"/>
</dbReference>
<dbReference type="GO" id="GO:0016787">
    <property type="term" value="F:hydrolase activity"/>
    <property type="evidence" value="ECO:0007669"/>
    <property type="project" value="UniProtKB-KW"/>
</dbReference>
<evidence type="ECO:0000256" key="3">
    <source>
        <dbReference type="ARBA" id="ARBA00012513"/>
    </source>
</evidence>
<keyword evidence="6 20" id="KW-0812">Transmembrane</keyword>
<evidence type="ECO:0000256" key="17">
    <source>
        <dbReference type="ARBA" id="ARBA00048659"/>
    </source>
</evidence>
<dbReference type="InterPro" id="IPR008271">
    <property type="entry name" value="Ser/Thr_kinase_AS"/>
</dbReference>
<dbReference type="GO" id="GO:0036498">
    <property type="term" value="P:IRE1-mediated unfolded protein response"/>
    <property type="evidence" value="ECO:0007669"/>
    <property type="project" value="TreeGrafter"/>
</dbReference>
<comment type="catalytic activity">
    <reaction evidence="17">
        <text>L-threonyl-[protein] + ATP = O-phospho-L-threonyl-[protein] + ADP + H(+)</text>
        <dbReference type="Rhea" id="RHEA:46608"/>
        <dbReference type="Rhea" id="RHEA-COMP:11060"/>
        <dbReference type="Rhea" id="RHEA-COMP:11605"/>
        <dbReference type="ChEBI" id="CHEBI:15378"/>
        <dbReference type="ChEBI" id="CHEBI:30013"/>
        <dbReference type="ChEBI" id="CHEBI:30616"/>
        <dbReference type="ChEBI" id="CHEBI:61977"/>
        <dbReference type="ChEBI" id="CHEBI:456216"/>
        <dbReference type="EC" id="2.7.11.1"/>
    </reaction>
    <physiologicalReaction direction="left-to-right" evidence="17">
        <dbReference type="Rhea" id="RHEA:46609"/>
    </physiologicalReaction>
</comment>
<evidence type="ECO:0000256" key="15">
    <source>
        <dbReference type="ARBA" id="ARBA00023136"/>
    </source>
</evidence>
<evidence type="ECO:0000256" key="11">
    <source>
        <dbReference type="ARBA" id="ARBA00022801"/>
    </source>
</evidence>
<dbReference type="InterPro" id="IPR018391">
    <property type="entry name" value="PQQ_b-propeller_rpt"/>
</dbReference>
<evidence type="ECO:0000256" key="9">
    <source>
        <dbReference type="ARBA" id="ARBA00022741"/>
    </source>
</evidence>
<evidence type="ECO:0000256" key="8">
    <source>
        <dbReference type="ARBA" id="ARBA00022729"/>
    </source>
</evidence>
<dbReference type="PROSITE" id="PS50011">
    <property type="entry name" value="PROTEIN_KINASE_DOM"/>
    <property type="match status" value="1"/>
</dbReference>
<dbReference type="FunFam" id="1.20.1440.180:FF:000002">
    <property type="entry name" value="Serine/threonine-protein kinase/endoribonuclease IRE1"/>
    <property type="match status" value="1"/>
</dbReference>
<comment type="catalytic activity">
    <reaction evidence="18">
        <text>L-seryl-[protein] + ATP = O-phospho-L-seryl-[protein] + ADP + H(+)</text>
        <dbReference type="Rhea" id="RHEA:17989"/>
        <dbReference type="Rhea" id="RHEA-COMP:9863"/>
        <dbReference type="Rhea" id="RHEA-COMP:11604"/>
        <dbReference type="ChEBI" id="CHEBI:15378"/>
        <dbReference type="ChEBI" id="CHEBI:29999"/>
        <dbReference type="ChEBI" id="CHEBI:30616"/>
        <dbReference type="ChEBI" id="CHEBI:83421"/>
        <dbReference type="ChEBI" id="CHEBI:456216"/>
        <dbReference type="EC" id="2.7.11.1"/>
    </reaction>
    <physiologicalReaction direction="left-to-right" evidence="18">
        <dbReference type="Rhea" id="RHEA:17990"/>
    </physiologicalReaction>
</comment>
<evidence type="ECO:0000313" key="24">
    <source>
        <dbReference type="Proteomes" id="UP000789405"/>
    </source>
</evidence>
<dbReference type="Gene3D" id="3.30.200.20">
    <property type="entry name" value="Phosphorylase Kinase, domain 1"/>
    <property type="match status" value="1"/>
</dbReference>
<dbReference type="EC" id="2.7.11.1" evidence="3"/>
<dbReference type="InterPro" id="IPR038357">
    <property type="entry name" value="KEN_sf"/>
</dbReference>
<reference evidence="23" key="1">
    <citation type="submission" date="2021-06" db="EMBL/GenBank/DDBJ databases">
        <authorList>
            <person name="Kallberg Y."/>
            <person name="Tangrot J."/>
            <person name="Rosling A."/>
        </authorList>
    </citation>
    <scope>NUCLEOTIDE SEQUENCE</scope>
    <source>
        <strain evidence="23">MA453B</strain>
    </source>
</reference>
<evidence type="ECO:0000256" key="7">
    <source>
        <dbReference type="ARBA" id="ARBA00022723"/>
    </source>
</evidence>
<dbReference type="PANTHER" id="PTHR13954:SF6">
    <property type="entry name" value="NON-SPECIFIC SERINE_THREONINE PROTEIN KINASE"/>
    <property type="match status" value="1"/>
</dbReference>
<evidence type="ECO:0000256" key="4">
    <source>
        <dbReference type="ARBA" id="ARBA00022527"/>
    </source>
</evidence>
<dbReference type="InterPro" id="IPR011009">
    <property type="entry name" value="Kinase-like_dom_sf"/>
</dbReference>
<evidence type="ECO:0000256" key="18">
    <source>
        <dbReference type="ARBA" id="ARBA00048977"/>
    </source>
</evidence>
<dbReference type="FunFam" id="3.30.200.20:FF:000077">
    <property type="entry name" value="Putative Serine/threonine-protein kinase/endoribonuclease IRE1"/>
    <property type="match status" value="1"/>
</dbReference>
<dbReference type="SMART" id="SM00220">
    <property type="entry name" value="S_TKc"/>
    <property type="match status" value="1"/>
</dbReference>
<keyword evidence="7" id="KW-0479">Metal-binding</keyword>
<comment type="subcellular location">
    <subcellularLocation>
        <location evidence="2">Membrane</location>
        <topology evidence="2">Single-pass type I membrane protein</topology>
    </subcellularLocation>
</comment>
<dbReference type="InterPro" id="IPR011047">
    <property type="entry name" value="Quinoprotein_ADH-like_sf"/>
</dbReference>
<evidence type="ECO:0000256" key="10">
    <source>
        <dbReference type="ARBA" id="ARBA00022777"/>
    </source>
</evidence>
<keyword evidence="12" id="KW-0067">ATP-binding</keyword>
<comment type="caution">
    <text evidence="23">The sequence shown here is derived from an EMBL/GenBank/DDBJ whole genome shotgun (WGS) entry which is preliminary data.</text>
</comment>
<dbReference type="Gene3D" id="1.20.1440.180">
    <property type="entry name" value="KEN domain"/>
    <property type="match status" value="1"/>
</dbReference>